<protein>
    <submittedName>
        <fullName evidence="2">Peptidase S1 domain-containing protein</fullName>
    </submittedName>
</protein>
<accession>A0AC35UB77</accession>
<proteinExistence type="predicted"/>
<evidence type="ECO:0000313" key="1">
    <source>
        <dbReference type="Proteomes" id="UP000095286"/>
    </source>
</evidence>
<dbReference type="Proteomes" id="UP000095286">
    <property type="component" value="Unplaced"/>
</dbReference>
<reference evidence="2" key="1">
    <citation type="submission" date="2016-11" db="UniProtKB">
        <authorList>
            <consortium name="WormBaseParasite"/>
        </authorList>
    </citation>
    <scope>IDENTIFICATION</scope>
    <source>
        <strain evidence="2">KR3021</strain>
    </source>
</reference>
<evidence type="ECO:0000313" key="2">
    <source>
        <dbReference type="WBParaSite" id="RSKR_0000984800.1"/>
    </source>
</evidence>
<organism evidence="1 2">
    <name type="scientific">Rhabditophanes sp. KR3021</name>
    <dbReference type="NCBI Taxonomy" id="114890"/>
    <lineage>
        <taxon>Eukaryota</taxon>
        <taxon>Metazoa</taxon>
        <taxon>Ecdysozoa</taxon>
        <taxon>Nematoda</taxon>
        <taxon>Chromadorea</taxon>
        <taxon>Rhabditida</taxon>
        <taxon>Tylenchina</taxon>
        <taxon>Panagrolaimomorpha</taxon>
        <taxon>Strongyloidoidea</taxon>
        <taxon>Alloionematidae</taxon>
        <taxon>Rhabditophanes</taxon>
    </lineage>
</organism>
<name>A0AC35UB77_9BILA</name>
<dbReference type="WBParaSite" id="RSKR_0000984800.1">
    <property type="protein sequence ID" value="RSKR_0000984800.1"/>
    <property type="gene ID" value="RSKR_0000984800"/>
</dbReference>
<sequence>MSKTPIYKWFDEIKYIRNKRLKYYNYENCGTIETSENFQMVNFISNGEKVRSINDLPWAVQIISFGKFRCTGTMISRKHVLTAGHCLFSSKTGISYDNVTDHDVPNTEIVVSTSCKQDKKLQQNCKNQPGEKYKVRNFYRNPFYTSHKTSNDIMVLELQTEIPRMVHACLAFLHNDTFPKYDEGIVFGWGSAEYKKKWGSSHVLRKVKIFGTVSVVPTCMKDKSLATTNNLIGLTQLSGNKRPCSGDSGAGVIQTNQENQHFVTGIVSHGIKCKEAVGQIADSYVYHRGLTDGYTCVSCFSGEIYDFMAQAED</sequence>